<protein>
    <submittedName>
        <fullName evidence="3">Sulfur carrier protein ThiS adenylyltransferase ThiF</fullName>
    </submittedName>
</protein>
<proteinExistence type="predicted"/>
<dbReference type="EMBL" id="JANURM010000002">
    <property type="protein sequence ID" value="MDL0088239.1"/>
    <property type="molecule type" value="Genomic_DNA"/>
</dbReference>
<dbReference type="InterPro" id="IPR012729">
    <property type="entry name" value="ThiF_fam2"/>
</dbReference>
<feature type="domain" description="ThiS-like ubiquitin" evidence="2">
    <location>
        <begin position="33"/>
        <end position="71"/>
    </location>
</feature>
<dbReference type="Pfam" id="PF14453">
    <property type="entry name" value="ThiS-like"/>
    <property type="match status" value="1"/>
</dbReference>
<evidence type="ECO:0000259" key="1">
    <source>
        <dbReference type="Pfam" id="PF00899"/>
    </source>
</evidence>
<dbReference type="InterPro" id="IPR000594">
    <property type="entry name" value="ThiF_NAD_FAD-bd"/>
</dbReference>
<comment type="caution">
    <text evidence="3">The sequence shown here is derived from an EMBL/GenBank/DDBJ whole genome shotgun (WGS) entry which is preliminary data.</text>
</comment>
<dbReference type="GO" id="GO:0016779">
    <property type="term" value="F:nucleotidyltransferase activity"/>
    <property type="evidence" value="ECO:0007669"/>
    <property type="project" value="UniProtKB-KW"/>
</dbReference>
<reference evidence="3" key="2">
    <citation type="journal article" date="2023" name="Microorganisms">
        <title>Isolation and Genomic Characteristics of Cat-Borne Campylobacter felis sp. nov. and Sheep-Borne Campylobacter ovis sp. nov.</title>
        <authorList>
            <person name="Wang H."/>
            <person name="Li Y."/>
            <person name="Gu Y."/>
            <person name="Zhou G."/>
            <person name="Chen X."/>
            <person name="Zhang X."/>
            <person name="Shao Z."/>
            <person name="Zhang J."/>
            <person name="Zhang M."/>
        </authorList>
    </citation>
    <scope>NUCLEOTIDE SEQUENCE</scope>
    <source>
        <strain evidence="3">PS10</strain>
    </source>
</reference>
<name>A0ABT7HMX4_9BACT</name>
<dbReference type="NCBIfam" id="NF006395">
    <property type="entry name" value="PRK08644.1"/>
    <property type="match status" value="1"/>
</dbReference>
<dbReference type="SUPFAM" id="SSF69572">
    <property type="entry name" value="Activating enzymes of the ubiquitin-like proteins"/>
    <property type="match status" value="1"/>
</dbReference>
<feature type="domain" description="THIF-type NAD/FAD binding fold" evidence="1">
    <location>
        <begin position="92"/>
        <end position="279"/>
    </location>
</feature>
<dbReference type="Gene3D" id="3.40.50.720">
    <property type="entry name" value="NAD(P)-binding Rossmann-like Domain"/>
    <property type="match status" value="1"/>
</dbReference>
<evidence type="ECO:0000313" key="4">
    <source>
        <dbReference type="Proteomes" id="UP001173801"/>
    </source>
</evidence>
<keyword evidence="4" id="KW-1185">Reference proteome</keyword>
<dbReference type="RefSeq" id="WP_284936893.1">
    <property type="nucleotide sequence ID" value="NZ_JANURM010000002.1"/>
</dbReference>
<gene>
    <name evidence="3" type="primary">thiF</name>
    <name evidence="3" type="ORF">NYG85_02455</name>
</gene>
<dbReference type="InterPro" id="IPR032726">
    <property type="entry name" value="ThiS-like_dom"/>
</dbReference>
<keyword evidence="3" id="KW-0808">Transferase</keyword>
<sequence>MNITINGVNFSTNATSTDELRREFLDKNSHFYEFLDKNELINADIFILNGFAIKENFALNENDKITLIRRGVMPNLEILKPMIEARNTPELNNALKNACVGVAGLGGLGSNIAISLARVGVARLVLVDFDIVEPSNLNRQQYYVRHIGMQKTEALKSLIADINPFVEVITHEIYLDAKNIAEIFAPCSIICEAFDNVPSKKMILGEAGASLADKSVICASGMAGFYSSNLIKTIKFAKNLYLCGDFSNEAKIGQGLMAPRVAVCANHQANLVLRLLMGESV</sequence>
<dbReference type="InterPro" id="IPR035985">
    <property type="entry name" value="Ubiquitin-activating_enz"/>
</dbReference>
<evidence type="ECO:0000313" key="3">
    <source>
        <dbReference type="EMBL" id="MDL0088239.1"/>
    </source>
</evidence>
<dbReference type="PANTHER" id="PTHR43267">
    <property type="entry name" value="TRNA THREONYLCARBAMOYLADENOSINE DEHYDRATASE"/>
    <property type="match status" value="1"/>
</dbReference>
<dbReference type="InterPro" id="IPR045886">
    <property type="entry name" value="ThiF/MoeB/HesA"/>
</dbReference>
<dbReference type="Proteomes" id="UP001173801">
    <property type="component" value="Unassembled WGS sequence"/>
</dbReference>
<dbReference type="PANTHER" id="PTHR43267:SF3">
    <property type="entry name" value="THIF PROTEIN"/>
    <property type="match status" value="1"/>
</dbReference>
<dbReference type="Pfam" id="PF00899">
    <property type="entry name" value="ThiF"/>
    <property type="match status" value="1"/>
</dbReference>
<organism evidence="3 4">
    <name type="scientific">Campylobacter gastrosuis</name>
    <dbReference type="NCBI Taxonomy" id="2974576"/>
    <lineage>
        <taxon>Bacteria</taxon>
        <taxon>Pseudomonadati</taxon>
        <taxon>Campylobacterota</taxon>
        <taxon>Epsilonproteobacteria</taxon>
        <taxon>Campylobacterales</taxon>
        <taxon>Campylobacteraceae</taxon>
        <taxon>Campylobacter</taxon>
    </lineage>
</organism>
<dbReference type="NCBIfam" id="TIGR02354">
    <property type="entry name" value="thiF_fam2"/>
    <property type="match status" value="1"/>
</dbReference>
<accession>A0ABT7HMX4</accession>
<keyword evidence="3" id="KW-0548">Nucleotidyltransferase</keyword>
<evidence type="ECO:0000259" key="2">
    <source>
        <dbReference type="Pfam" id="PF14453"/>
    </source>
</evidence>
<reference evidence="3" key="1">
    <citation type="submission" date="2022-08" db="EMBL/GenBank/DDBJ databases">
        <authorList>
            <person name="Wang H."/>
        </authorList>
    </citation>
    <scope>NUCLEOTIDE SEQUENCE</scope>
    <source>
        <strain evidence="3">PS10</strain>
    </source>
</reference>